<proteinExistence type="inferred from homology"/>
<evidence type="ECO:0000256" key="1">
    <source>
        <dbReference type="ARBA" id="ARBA00008007"/>
    </source>
</evidence>
<dbReference type="PANTHER" id="PTHR47505">
    <property type="entry name" value="DNA UTILIZATION PROTEIN YHGH"/>
    <property type="match status" value="1"/>
</dbReference>
<evidence type="ECO:0000259" key="3">
    <source>
        <dbReference type="Pfam" id="PF18912"/>
    </source>
</evidence>
<feature type="domain" description="Phosphoribosyltransferase" evidence="2">
    <location>
        <begin position="153"/>
        <end position="249"/>
    </location>
</feature>
<dbReference type="InterPro" id="IPR029057">
    <property type="entry name" value="PRTase-like"/>
</dbReference>
<accession>Q67T88</accession>
<protein>
    <submittedName>
        <fullName evidence="4">Putative competence protein ComF</fullName>
    </submittedName>
</protein>
<dbReference type="Proteomes" id="UP000000417">
    <property type="component" value="Chromosome"/>
</dbReference>
<feature type="domain" description="Double zinc ribbon" evidence="3">
    <location>
        <begin position="13"/>
        <end position="81"/>
    </location>
</feature>
<dbReference type="InterPro" id="IPR000836">
    <property type="entry name" value="PRTase_dom"/>
</dbReference>
<dbReference type="InterPro" id="IPR051910">
    <property type="entry name" value="ComF/GntX_DNA_util-trans"/>
</dbReference>
<dbReference type="Pfam" id="PF00156">
    <property type="entry name" value="Pribosyltran"/>
    <property type="match status" value="1"/>
</dbReference>
<keyword evidence="5" id="KW-1185">Reference proteome</keyword>
<organism evidence="4 5">
    <name type="scientific">Symbiobacterium thermophilum (strain DSM 24528 / JCM 14929 / IAM 14863 / T)</name>
    <dbReference type="NCBI Taxonomy" id="292459"/>
    <lineage>
        <taxon>Bacteria</taxon>
        <taxon>Bacillati</taxon>
        <taxon>Bacillota</taxon>
        <taxon>Clostridia</taxon>
        <taxon>Eubacteriales</taxon>
        <taxon>Symbiobacteriaceae</taxon>
        <taxon>Symbiobacterium</taxon>
    </lineage>
</organism>
<evidence type="ECO:0000259" key="2">
    <source>
        <dbReference type="Pfam" id="PF00156"/>
    </source>
</evidence>
<dbReference type="STRING" id="292459.STH120"/>
<gene>
    <name evidence="4" type="ordered locus">STH120</name>
</gene>
<name>Q67T88_SYMTH</name>
<reference evidence="4 5" key="1">
    <citation type="journal article" date="2004" name="Nucleic Acids Res.">
        <title>Genome sequence of Symbiobacterium thermophilum, an uncultivable bacterium that depends on microbial commensalism.</title>
        <authorList>
            <person name="Ueda K."/>
            <person name="Yamashita A."/>
            <person name="Ishikawa J."/>
            <person name="Shimada M."/>
            <person name="Watsuji T."/>
            <person name="Morimura K."/>
            <person name="Ikeda H."/>
            <person name="Hattori M."/>
            <person name="Beppu T."/>
        </authorList>
    </citation>
    <scope>NUCLEOTIDE SEQUENCE [LARGE SCALE GENOMIC DNA]</scope>
    <source>
        <strain evidence="5">T / IAM 14863</strain>
    </source>
</reference>
<dbReference type="eggNOG" id="COG1040">
    <property type="taxonomic scope" value="Bacteria"/>
</dbReference>
<sequence length="254" mass="27304">MTPLLRTILEGLVTLLWPQRTTCITCDGPLPAPLPPLATVAETVPVCADCWAAMPFTLDMRLCINCSRPLRGGWGLCAECVITPSYGRVWALGLHRGVLRAAVHHVKFSGRQALGEALGRYLAQMVEDLPDVIVPIPLHPIRERERGYNQAECIARGLAAELGVPVAADDLVRVRATGQQALRDRHARWRNLARAFGVRTGREPAWAGRHALLVDDVLTTGATASAAADVLWATGARAVNLAVVAVSDKPIPAA</sequence>
<dbReference type="Pfam" id="PF18912">
    <property type="entry name" value="DZR_2"/>
    <property type="match status" value="1"/>
</dbReference>
<dbReference type="AlphaFoldDB" id="Q67T88"/>
<dbReference type="PANTHER" id="PTHR47505:SF1">
    <property type="entry name" value="DNA UTILIZATION PROTEIN YHGH"/>
    <property type="match status" value="1"/>
</dbReference>
<dbReference type="EMBL" id="AP006840">
    <property type="protein sequence ID" value="BAD39105.1"/>
    <property type="molecule type" value="Genomic_DNA"/>
</dbReference>
<comment type="similarity">
    <text evidence="1">Belongs to the ComF/GntX family.</text>
</comment>
<dbReference type="CDD" id="cd06223">
    <property type="entry name" value="PRTases_typeI"/>
    <property type="match status" value="1"/>
</dbReference>
<dbReference type="SUPFAM" id="SSF53271">
    <property type="entry name" value="PRTase-like"/>
    <property type="match status" value="1"/>
</dbReference>
<dbReference type="Gene3D" id="3.40.50.2020">
    <property type="match status" value="1"/>
</dbReference>
<evidence type="ECO:0000313" key="5">
    <source>
        <dbReference type="Proteomes" id="UP000000417"/>
    </source>
</evidence>
<dbReference type="HOGENOM" id="CLU_054549_0_0_9"/>
<evidence type="ECO:0000313" key="4">
    <source>
        <dbReference type="EMBL" id="BAD39105.1"/>
    </source>
</evidence>
<dbReference type="InterPro" id="IPR044005">
    <property type="entry name" value="DZR_2"/>
</dbReference>
<dbReference type="KEGG" id="sth:STH120"/>